<reference evidence="1" key="1">
    <citation type="submission" date="2017-02" db="EMBL/GenBank/DDBJ databases">
        <authorList>
            <person name="Regsiter A."/>
            <person name="William W."/>
        </authorList>
    </citation>
    <scope>NUCLEOTIDE SEQUENCE</scope>
    <source>
        <strain evidence="1">BdmA 4</strain>
    </source>
</reference>
<dbReference type="EMBL" id="FWDO01000005">
    <property type="protein sequence ID" value="SLM18540.1"/>
    <property type="molecule type" value="Genomic_DNA"/>
</dbReference>
<protein>
    <submittedName>
        <fullName evidence="1">Uncharacterized protein</fullName>
    </submittedName>
</protein>
<gene>
    <name evidence="1" type="ORF">SPIRO4BDMA_50055</name>
</gene>
<accession>A0A3P3XQN1</accession>
<name>A0A3P3XQN1_9SPIR</name>
<sequence length="32" mass="3398">MAKAKVGVAGYGVIGQRLGNRLWRLMPAADTP</sequence>
<evidence type="ECO:0000313" key="1">
    <source>
        <dbReference type="EMBL" id="SLM18540.1"/>
    </source>
</evidence>
<organism evidence="1">
    <name type="scientific">uncultured spirochete</name>
    <dbReference type="NCBI Taxonomy" id="156406"/>
    <lineage>
        <taxon>Bacteria</taxon>
        <taxon>Pseudomonadati</taxon>
        <taxon>Spirochaetota</taxon>
        <taxon>Spirochaetia</taxon>
        <taxon>Spirochaetales</taxon>
        <taxon>environmental samples</taxon>
    </lineage>
</organism>
<dbReference type="AlphaFoldDB" id="A0A3P3XQN1"/>
<proteinExistence type="predicted"/>